<feature type="domain" description="RecX third three-helical" evidence="7">
    <location>
        <begin position="99"/>
        <end position="143"/>
    </location>
</feature>
<dbReference type="HAMAP" id="MF_01114">
    <property type="entry name" value="RecX"/>
    <property type="match status" value="1"/>
</dbReference>
<evidence type="ECO:0000259" key="7">
    <source>
        <dbReference type="Pfam" id="PF21981"/>
    </source>
</evidence>
<dbReference type="InterPro" id="IPR003783">
    <property type="entry name" value="Regulatory_RecX"/>
</dbReference>
<dbReference type="PANTHER" id="PTHR33602:SF1">
    <property type="entry name" value="REGULATORY PROTEIN RECX FAMILY PROTEIN"/>
    <property type="match status" value="1"/>
</dbReference>
<keyword evidence="10" id="KW-1185">Reference proteome</keyword>
<dbReference type="Pfam" id="PF21982">
    <property type="entry name" value="RecX_HTH1"/>
    <property type="match status" value="1"/>
</dbReference>
<evidence type="ECO:0000256" key="2">
    <source>
        <dbReference type="ARBA" id="ARBA00009695"/>
    </source>
</evidence>
<dbReference type="InterPro" id="IPR053926">
    <property type="entry name" value="RecX_HTH_1st"/>
</dbReference>
<comment type="caution">
    <text evidence="9">The sequence shown here is derived from an EMBL/GenBank/DDBJ whole genome shotgun (WGS) entry which is preliminary data.</text>
</comment>
<evidence type="ECO:0000313" key="9">
    <source>
        <dbReference type="EMBL" id="MBL0425537.1"/>
    </source>
</evidence>
<dbReference type="InterPro" id="IPR053925">
    <property type="entry name" value="RecX_HTH_3rd"/>
</dbReference>
<keyword evidence="4 5" id="KW-0963">Cytoplasm</keyword>
<dbReference type="Gene3D" id="1.10.10.10">
    <property type="entry name" value="Winged helix-like DNA-binding domain superfamily/Winged helix DNA-binding domain"/>
    <property type="match status" value="3"/>
</dbReference>
<dbReference type="NCBIfam" id="NF001055">
    <property type="entry name" value="PRK00117.2-5"/>
    <property type="match status" value="1"/>
</dbReference>
<evidence type="ECO:0000256" key="4">
    <source>
        <dbReference type="ARBA" id="ARBA00022490"/>
    </source>
</evidence>
<feature type="domain" description="RecX first three-helical" evidence="8">
    <location>
        <begin position="10"/>
        <end position="47"/>
    </location>
</feature>
<name>A0ABS1JMQ7_9BURK</name>
<accession>A0ABS1JMQ7</accession>
<organism evidence="9 10">
    <name type="scientific">Ramlibacter alkalitolerans</name>
    <dbReference type="NCBI Taxonomy" id="2039631"/>
    <lineage>
        <taxon>Bacteria</taxon>
        <taxon>Pseudomonadati</taxon>
        <taxon>Pseudomonadota</taxon>
        <taxon>Betaproteobacteria</taxon>
        <taxon>Burkholderiales</taxon>
        <taxon>Comamonadaceae</taxon>
        <taxon>Ramlibacter</taxon>
    </lineage>
</organism>
<evidence type="ECO:0000256" key="3">
    <source>
        <dbReference type="ARBA" id="ARBA00018111"/>
    </source>
</evidence>
<evidence type="ECO:0000256" key="5">
    <source>
        <dbReference type="HAMAP-Rule" id="MF_01114"/>
    </source>
</evidence>
<evidence type="ECO:0000256" key="1">
    <source>
        <dbReference type="ARBA" id="ARBA00004496"/>
    </source>
</evidence>
<dbReference type="Pfam" id="PF02631">
    <property type="entry name" value="RecX_HTH2"/>
    <property type="match status" value="1"/>
</dbReference>
<feature type="domain" description="RecX second three-helical" evidence="6">
    <location>
        <begin position="54"/>
        <end position="89"/>
    </location>
</feature>
<proteinExistence type="inferred from homology"/>
<dbReference type="InterPro" id="IPR036388">
    <property type="entry name" value="WH-like_DNA-bd_sf"/>
</dbReference>
<dbReference type="Proteomes" id="UP000622707">
    <property type="component" value="Unassembled WGS sequence"/>
</dbReference>
<comment type="subcellular location">
    <subcellularLocation>
        <location evidence="1 5">Cytoplasm</location>
    </subcellularLocation>
</comment>
<comment type="similarity">
    <text evidence="2 5">Belongs to the RecX family.</text>
</comment>
<dbReference type="EMBL" id="JAEQND010000005">
    <property type="protein sequence ID" value="MBL0425537.1"/>
    <property type="molecule type" value="Genomic_DNA"/>
</dbReference>
<evidence type="ECO:0000259" key="6">
    <source>
        <dbReference type="Pfam" id="PF02631"/>
    </source>
</evidence>
<gene>
    <name evidence="5 9" type="primary">recX</name>
    <name evidence="9" type="ORF">JI746_10500</name>
</gene>
<dbReference type="RefSeq" id="WP_201689230.1">
    <property type="nucleotide sequence ID" value="NZ_JAEQND010000005.1"/>
</dbReference>
<evidence type="ECO:0000313" key="10">
    <source>
        <dbReference type="Proteomes" id="UP000622707"/>
    </source>
</evidence>
<dbReference type="Pfam" id="PF21981">
    <property type="entry name" value="RecX_HTH3"/>
    <property type="match status" value="1"/>
</dbReference>
<dbReference type="InterPro" id="IPR053924">
    <property type="entry name" value="RecX_HTH_2nd"/>
</dbReference>
<protein>
    <recommendedName>
        <fullName evidence="3 5">Regulatory protein RecX</fullName>
    </recommendedName>
</protein>
<evidence type="ECO:0000259" key="8">
    <source>
        <dbReference type="Pfam" id="PF21982"/>
    </source>
</evidence>
<reference evidence="9 10" key="1">
    <citation type="journal article" date="2017" name="Int. J. Syst. Evol. Microbiol.">
        <title>Ramlibacter alkalitolerans sp. nov., alkali-tolerant bacterium isolated from soil of ginseng.</title>
        <authorList>
            <person name="Lee D.H."/>
            <person name="Cha C.J."/>
        </authorList>
    </citation>
    <scope>NUCLEOTIDE SEQUENCE [LARGE SCALE GENOMIC DNA]</scope>
    <source>
        <strain evidence="9 10">KACC 19305</strain>
    </source>
</reference>
<comment type="function">
    <text evidence="5">Modulates RecA activity.</text>
</comment>
<sequence length="149" mass="16720">MAFGQLSVKGRALRLLAGREYSRLELERKLAAKEPDPGEVKQALDELQAKGFLDEQRVVESIVHRRAGRVGSGRIRQELQAKGIDAERVAVAVASLNATEFERAREVWRRRFGLLPEDAAQRAKQARFLAARGFSGEIVRRVLNTPDDE</sequence>
<dbReference type="PANTHER" id="PTHR33602">
    <property type="entry name" value="REGULATORY PROTEIN RECX FAMILY PROTEIN"/>
    <property type="match status" value="1"/>
</dbReference>